<dbReference type="Proteomes" id="UP000050761">
    <property type="component" value="Unassembled WGS sequence"/>
</dbReference>
<accession>A0A183FZ18</accession>
<gene>
    <name evidence="1" type="ORF">HPBE_LOCUS13952</name>
</gene>
<name>A0A183FZ18_HELPZ</name>
<keyword evidence="2" id="KW-1185">Reference proteome</keyword>
<evidence type="ECO:0000313" key="3">
    <source>
        <dbReference type="WBParaSite" id="HPBE_0001395101-mRNA-1"/>
    </source>
</evidence>
<reference evidence="1 2" key="1">
    <citation type="submission" date="2018-11" db="EMBL/GenBank/DDBJ databases">
        <authorList>
            <consortium name="Pathogen Informatics"/>
        </authorList>
    </citation>
    <scope>NUCLEOTIDE SEQUENCE [LARGE SCALE GENOMIC DNA]</scope>
</reference>
<accession>A0A3P8AM42</accession>
<dbReference type="AlphaFoldDB" id="A0A183FZ18"/>
<dbReference type="WBParaSite" id="HPBE_0001395101-mRNA-1">
    <property type="protein sequence ID" value="HPBE_0001395101-mRNA-1"/>
    <property type="gene ID" value="HPBE_0001395101"/>
</dbReference>
<evidence type="ECO:0000313" key="2">
    <source>
        <dbReference type="Proteomes" id="UP000050761"/>
    </source>
</evidence>
<dbReference type="EMBL" id="UZAH01028143">
    <property type="protein sequence ID" value="VDO97997.1"/>
    <property type="molecule type" value="Genomic_DNA"/>
</dbReference>
<sequence length="249" mass="27778">MFAYTRLPTIPRESPYFILHSIDPNVPSSIIPNGGVSWYAMDNNKEDYKAQLLHPLPSGAGLKSSSEKGHLNYKYKDGCLKTTMLGELVGIQFPAALANRPIGTLWEAWRAASVFVRGDIDAASKIKFWKEGAVCLDEEALVSVLRLADDKCVDWTEFVCVTDGIKKHERTDDYGFETTYDSALKKLKRSLGKEEKAKKPIKDGPTGFAAPARGALLEKDGVKRGIATRVATTFRQLREVLNEWRINKI</sequence>
<organism evidence="2 3">
    <name type="scientific">Heligmosomoides polygyrus</name>
    <name type="common">Parasitic roundworm</name>
    <dbReference type="NCBI Taxonomy" id="6339"/>
    <lineage>
        <taxon>Eukaryota</taxon>
        <taxon>Metazoa</taxon>
        <taxon>Ecdysozoa</taxon>
        <taxon>Nematoda</taxon>
        <taxon>Chromadorea</taxon>
        <taxon>Rhabditida</taxon>
        <taxon>Rhabditina</taxon>
        <taxon>Rhabditomorpha</taxon>
        <taxon>Strongyloidea</taxon>
        <taxon>Heligmosomidae</taxon>
        <taxon>Heligmosomoides</taxon>
    </lineage>
</organism>
<reference evidence="3" key="2">
    <citation type="submission" date="2019-09" db="UniProtKB">
        <authorList>
            <consortium name="WormBaseParasite"/>
        </authorList>
    </citation>
    <scope>IDENTIFICATION</scope>
</reference>
<dbReference type="OrthoDB" id="5858280at2759"/>
<proteinExistence type="predicted"/>
<protein>
    <submittedName>
        <fullName evidence="3">RNase III domain-containing protein</fullName>
    </submittedName>
</protein>
<evidence type="ECO:0000313" key="1">
    <source>
        <dbReference type="EMBL" id="VDO97997.1"/>
    </source>
</evidence>